<dbReference type="GO" id="GO:1990281">
    <property type="term" value="C:efflux pump complex"/>
    <property type="evidence" value="ECO:0007669"/>
    <property type="project" value="TreeGrafter"/>
</dbReference>
<reference evidence="1 2" key="1">
    <citation type="journal article" date="2016" name="Int. J. Syst. Evol. Microbiol.">
        <title>Paraphotobacterium marinum gen. nov., sp. nov., a member of the family Vibrionaceae, isolated from surface seawater.</title>
        <authorList>
            <person name="Huang Z."/>
            <person name="Dong C."/>
            <person name="Shao Z."/>
        </authorList>
    </citation>
    <scope>NUCLEOTIDE SEQUENCE [LARGE SCALE GENOMIC DNA]</scope>
    <source>
        <strain evidence="1 2">NSCS20N07D</strain>
    </source>
</reference>
<dbReference type="Gene3D" id="1.10.287.470">
    <property type="entry name" value="Helix hairpin bin"/>
    <property type="match status" value="1"/>
</dbReference>
<dbReference type="Gene3D" id="2.40.30.170">
    <property type="match status" value="1"/>
</dbReference>
<proteinExistence type="predicted"/>
<sequence length="237" mass="26190">MGDLNKAKALYLGAKGRMEIKKSDLQDLEIRAPISGVTTASPFHDGDVVTTDDTLLSIYSPSGMYVEYSLPAYYKSKIKLGEDVALEVMDHSQKIKAQVSYISPDISDGMITVQAAFDNNLDLYSGEKIRITQTIGKYDVYAIPQAKMDVSCTIFPSNSTSTQTVKIIENGTVVYKNIKLFNTDDIPFQDGEYRFYSTSGTDIKPGSELVLNCESPVFKGSKVEISKKYKSPEIIRG</sequence>
<dbReference type="KEGG" id="pmai:CF386_11260"/>
<gene>
    <name evidence="1" type="ORF">CF386_11260</name>
</gene>
<evidence type="ECO:0000313" key="2">
    <source>
        <dbReference type="Proteomes" id="UP000242175"/>
    </source>
</evidence>
<keyword evidence="2" id="KW-1185">Reference proteome</keyword>
<dbReference type="EMBL" id="CP022356">
    <property type="protein sequence ID" value="ASK79625.1"/>
    <property type="molecule type" value="Genomic_DNA"/>
</dbReference>
<organism evidence="1 2">
    <name type="scientific">Paraphotobacterium marinum</name>
    <dbReference type="NCBI Taxonomy" id="1755811"/>
    <lineage>
        <taxon>Bacteria</taxon>
        <taxon>Pseudomonadati</taxon>
        <taxon>Pseudomonadota</taxon>
        <taxon>Gammaproteobacteria</taxon>
        <taxon>Vibrionales</taxon>
        <taxon>Vibrionaceae</taxon>
        <taxon>Paraphotobacterium</taxon>
    </lineage>
</organism>
<name>A0A220VGY2_9GAMM</name>
<accession>A0A220VGY2</accession>
<dbReference type="Proteomes" id="UP000242175">
    <property type="component" value="Chromosome small"/>
</dbReference>
<dbReference type="SUPFAM" id="SSF111369">
    <property type="entry name" value="HlyD-like secretion proteins"/>
    <property type="match status" value="1"/>
</dbReference>
<dbReference type="AlphaFoldDB" id="A0A220VGY2"/>
<dbReference type="Gene3D" id="2.40.50.100">
    <property type="match status" value="1"/>
</dbReference>
<evidence type="ECO:0008006" key="3">
    <source>
        <dbReference type="Google" id="ProtNLM"/>
    </source>
</evidence>
<dbReference type="PANTHER" id="PTHR30469">
    <property type="entry name" value="MULTIDRUG RESISTANCE PROTEIN MDTA"/>
    <property type="match status" value="1"/>
</dbReference>
<dbReference type="GO" id="GO:0015562">
    <property type="term" value="F:efflux transmembrane transporter activity"/>
    <property type="evidence" value="ECO:0007669"/>
    <property type="project" value="TreeGrafter"/>
</dbReference>
<dbReference type="PANTHER" id="PTHR30469:SF11">
    <property type="entry name" value="BLL4320 PROTEIN"/>
    <property type="match status" value="1"/>
</dbReference>
<protein>
    <recommendedName>
        <fullName evidence="3">RND efflux pump membrane fusion protein barrel-sandwich domain-containing protein</fullName>
    </recommendedName>
</protein>
<evidence type="ECO:0000313" key="1">
    <source>
        <dbReference type="EMBL" id="ASK79625.1"/>
    </source>
</evidence>